<name>A0A4U5MDL9_STECR</name>
<organism evidence="2 3">
    <name type="scientific">Steinernema carpocapsae</name>
    <name type="common">Entomopathogenic nematode</name>
    <dbReference type="NCBI Taxonomy" id="34508"/>
    <lineage>
        <taxon>Eukaryota</taxon>
        <taxon>Metazoa</taxon>
        <taxon>Ecdysozoa</taxon>
        <taxon>Nematoda</taxon>
        <taxon>Chromadorea</taxon>
        <taxon>Rhabditida</taxon>
        <taxon>Tylenchina</taxon>
        <taxon>Panagrolaimomorpha</taxon>
        <taxon>Strongyloidoidea</taxon>
        <taxon>Steinernematidae</taxon>
        <taxon>Steinernema</taxon>
    </lineage>
</organism>
<feature type="region of interest" description="Disordered" evidence="1">
    <location>
        <begin position="68"/>
        <end position="98"/>
    </location>
</feature>
<proteinExistence type="predicted"/>
<evidence type="ECO:0000313" key="3">
    <source>
        <dbReference type="Proteomes" id="UP000298663"/>
    </source>
</evidence>
<evidence type="ECO:0000256" key="1">
    <source>
        <dbReference type="SAM" id="MobiDB-lite"/>
    </source>
</evidence>
<feature type="compositionally biased region" description="Basic residues" evidence="1">
    <location>
        <begin position="75"/>
        <end position="87"/>
    </location>
</feature>
<dbReference type="Proteomes" id="UP000298663">
    <property type="component" value="Unassembled WGS sequence"/>
</dbReference>
<accession>A0A4U5MDL9</accession>
<reference evidence="2 3" key="2">
    <citation type="journal article" date="2019" name="G3 (Bethesda)">
        <title>Hybrid Assembly of the Genome of the Entomopathogenic Nematode Steinernema carpocapsae Identifies the X-Chromosome.</title>
        <authorList>
            <person name="Serra L."/>
            <person name="Macchietto M."/>
            <person name="Macias-Munoz A."/>
            <person name="McGill C.J."/>
            <person name="Rodriguez I.M."/>
            <person name="Rodriguez B."/>
            <person name="Murad R."/>
            <person name="Mortazavi A."/>
        </authorList>
    </citation>
    <scope>NUCLEOTIDE SEQUENCE [LARGE SCALE GENOMIC DNA]</scope>
    <source>
        <strain evidence="2 3">ALL</strain>
    </source>
</reference>
<reference evidence="2 3" key="1">
    <citation type="journal article" date="2015" name="Genome Biol.">
        <title>Comparative genomics of Steinernema reveals deeply conserved gene regulatory networks.</title>
        <authorList>
            <person name="Dillman A.R."/>
            <person name="Macchietto M."/>
            <person name="Porter C.F."/>
            <person name="Rogers A."/>
            <person name="Williams B."/>
            <person name="Antoshechkin I."/>
            <person name="Lee M.M."/>
            <person name="Goodwin Z."/>
            <person name="Lu X."/>
            <person name="Lewis E.E."/>
            <person name="Goodrich-Blair H."/>
            <person name="Stock S.P."/>
            <person name="Adams B.J."/>
            <person name="Sternberg P.W."/>
            <person name="Mortazavi A."/>
        </authorList>
    </citation>
    <scope>NUCLEOTIDE SEQUENCE [LARGE SCALE GENOMIC DNA]</scope>
    <source>
        <strain evidence="2 3">ALL</strain>
    </source>
</reference>
<gene>
    <name evidence="2" type="ORF">L596_023433</name>
</gene>
<dbReference type="AlphaFoldDB" id="A0A4U5MDL9"/>
<protein>
    <submittedName>
        <fullName evidence="2">Uncharacterized protein</fullName>
    </submittedName>
</protein>
<dbReference type="EMBL" id="AZBU02000008">
    <property type="protein sequence ID" value="TKR67250.1"/>
    <property type="molecule type" value="Genomic_DNA"/>
</dbReference>
<evidence type="ECO:0000313" key="2">
    <source>
        <dbReference type="EMBL" id="TKR67250.1"/>
    </source>
</evidence>
<comment type="caution">
    <text evidence="2">The sequence shown here is derived from an EMBL/GenBank/DDBJ whole genome shotgun (WGS) entry which is preliminary data.</text>
</comment>
<sequence>MENTWSSVENPPLLEAENPTAQPLIAKVVKFNTPFNGGNAPAWNQNIKPESAYRDELVPIVIPVTRKEGGEGRGIKKTKGQKAKHNVTKSEFHVPGPSMKYQFEPLRKTSTGSASSQQSLCQTFIKQEGGSSIFSEPSSSQQSCSSDEFLYSAEFPNVKPIRKPKLTPKDAKKPSMKDLKQMLNDRIIVVRRESLRRKEELLQSVADELGGLPCFHENVYWK</sequence>
<keyword evidence="3" id="KW-1185">Reference proteome</keyword>